<keyword evidence="8" id="KW-1185">Reference proteome</keyword>
<evidence type="ECO:0000256" key="4">
    <source>
        <dbReference type="ARBA" id="ARBA00023235"/>
    </source>
</evidence>
<keyword evidence="6" id="KW-0812">Transmembrane</keyword>
<dbReference type="AlphaFoldDB" id="A0A7J6S572"/>
<comment type="catalytic activity">
    <reaction evidence="1">
        <text>alpha-D-glucose 6-phosphate = beta-D-glucose 6-phosphate</text>
        <dbReference type="Rhea" id="RHEA:16249"/>
        <dbReference type="ChEBI" id="CHEBI:58225"/>
        <dbReference type="ChEBI" id="CHEBI:58247"/>
        <dbReference type="EC" id="5.1.3.15"/>
    </reaction>
</comment>
<protein>
    <recommendedName>
        <fullName evidence="3">glucose-6-phosphate 1-epimerase</fullName>
        <ecNumber evidence="3">5.1.3.15</ecNumber>
    </recommendedName>
</protein>
<dbReference type="GO" id="GO:0005737">
    <property type="term" value="C:cytoplasm"/>
    <property type="evidence" value="ECO:0007669"/>
    <property type="project" value="TreeGrafter"/>
</dbReference>
<comment type="caution">
    <text evidence="7">The sequence shown here is derived from an EMBL/GenBank/DDBJ whole genome shotgun (WGS) entry which is preliminary data.</text>
</comment>
<dbReference type="CDD" id="cd09020">
    <property type="entry name" value="D-hex-6-P-epi_like"/>
    <property type="match status" value="1"/>
</dbReference>
<evidence type="ECO:0000256" key="3">
    <source>
        <dbReference type="ARBA" id="ARBA00012083"/>
    </source>
</evidence>
<sequence length="516" mass="57282">LPMVTLRHPKYPKASCDIYLYGAHVARWTDREGNSNLYMSPTAEYGNGKAMRGGVPVCWPQFAGNGPFQKHGFARNTEWELDSYSTDEDPCVSLKLLPSELTRSAMKCPFEFELRYTVTLGGDYLRMQMEVENTGAESMEFTTALHTYFSIPDISTTTVAGVGEHHYNDTAQGGKECYDPNSVVEFQGGMVDRVYKQAAGPAHILSNGSPIFTIEKSASFPDTVAWNIGSDSLGDMPAGDYKKEEISSPQEQLWRLILTQLKTVEALHTAQGLSLLNAALSDGPMPVTSSILVQVRQPENAGNGSGRGGAQGNGEGNAAFHQRQQQHDAEAAQRAIEAGAEIRRRLSMILRVFFLAFVLDLSASGYCLILVMSILYLLRLDELVKKIWEARGAPGAAIGARPSLDVQLNKLDRLRERRAKRDELVEEEKEKRAAAVKEKMRARAEASDETNDAGPEEEEKVYQELYGSSPTPEKLIDDELKPHHVKGRLARFMYQLPVMFVLTIIPEWSPNPDYLT</sequence>
<evidence type="ECO:0000313" key="8">
    <source>
        <dbReference type="Proteomes" id="UP000553632"/>
    </source>
</evidence>
<organism evidence="7 8">
    <name type="scientific">Perkinsus olseni</name>
    <name type="common">Perkinsus atlanticus</name>
    <dbReference type="NCBI Taxonomy" id="32597"/>
    <lineage>
        <taxon>Eukaryota</taxon>
        <taxon>Sar</taxon>
        <taxon>Alveolata</taxon>
        <taxon>Perkinsozoa</taxon>
        <taxon>Perkinsea</taxon>
        <taxon>Perkinsida</taxon>
        <taxon>Perkinsidae</taxon>
        <taxon>Perkinsus</taxon>
    </lineage>
</organism>
<feature type="region of interest" description="Disordered" evidence="5">
    <location>
        <begin position="441"/>
        <end position="463"/>
    </location>
</feature>
<dbReference type="InterPro" id="IPR011013">
    <property type="entry name" value="Gal_mutarotase_sf_dom"/>
</dbReference>
<name>A0A7J6S572_PEROL</name>
<evidence type="ECO:0000256" key="1">
    <source>
        <dbReference type="ARBA" id="ARBA00001096"/>
    </source>
</evidence>
<dbReference type="PANTHER" id="PTHR11122">
    <property type="entry name" value="APOSPORY-ASSOCIATED PROTEIN C-RELATED"/>
    <property type="match status" value="1"/>
</dbReference>
<accession>A0A7J6S572</accession>
<dbReference type="Pfam" id="PF01263">
    <property type="entry name" value="Aldose_epim"/>
    <property type="match status" value="1"/>
</dbReference>
<dbReference type="InterPro" id="IPR025532">
    <property type="entry name" value="G6P_1-epimerase"/>
</dbReference>
<evidence type="ECO:0000256" key="6">
    <source>
        <dbReference type="SAM" id="Phobius"/>
    </source>
</evidence>
<dbReference type="EC" id="5.1.3.15" evidence="3"/>
<evidence type="ECO:0000313" key="7">
    <source>
        <dbReference type="EMBL" id="KAF4728099.1"/>
    </source>
</evidence>
<keyword evidence="4" id="KW-0413">Isomerase</keyword>
<gene>
    <name evidence="7" type="ORF">FOZ63_018692</name>
</gene>
<proteinExistence type="inferred from homology"/>
<dbReference type="InterPro" id="IPR008183">
    <property type="entry name" value="Aldose_1/G6P_1-epimerase"/>
</dbReference>
<dbReference type="SUPFAM" id="SSF74650">
    <property type="entry name" value="Galactose mutarotase-like"/>
    <property type="match status" value="1"/>
</dbReference>
<dbReference type="GO" id="GO:0030246">
    <property type="term" value="F:carbohydrate binding"/>
    <property type="evidence" value="ECO:0007669"/>
    <property type="project" value="InterPro"/>
</dbReference>
<feature type="compositionally biased region" description="Gly residues" evidence="5">
    <location>
        <begin position="303"/>
        <end position="315"/>
    </location>
</feature>
<keyword evidence="6" id="KW-1133">Transmembrane helix</keyword>
<evidence type="ECO:0000256" key="5">
    <source>
        <dbReference type="SAM" id="MobiDB-lite"/>
    </source>
</evidence>
<comment type="similarity">
    <text evidence="2">Belongs to the glucose-6-phosphate 1-epimerase family.</text>
</comment>
<dbReference type="Proteomes" id="UP000553632">
    <property type="component" value="Unassembled WGS sequence"/>
</dbReference>
<dbReference type="GO" id="GO:0005975">
    <property type="term" value="P:carbohydrate metabolic process"/>
    <property type="evidence" value="ECO:0007669"/>
    <property type="project" value="InterPro"/>
</dbReference>
<feature type="compositionally biased region" description="Acidic residues" evidence="5">
    <location>
        <begin position="447"/>
        <end position="459"/>
    </location>
</feature>
<feature type="region of interest" description="Disordered" evidence="5">
    <location>
        <begin position="298"/>
        <end position="327"/>
    </location>
</feature>
<dbReference type="GO" id="GO:0047938">
    <property type="term" value="F:glucose-6-phosphate 1-epimerase activity"/>
    <property type="evidence" value="ECO:0007669"/>
    <property type="project" value="UniProtKB-EC"/>
</dbReference>
<keyword evidence="6" id="KW-0472">Membrane</keyword>
<evidence type="ECO:0000256" key="2">
    <source>
        <dbReference type="ARBA" id="ARBA00005866"/>
    </source>
</evidence>
<dbReference type="Gene3D" id="2.70.98.10">
    <property type="match status" value="1"/>
</dbReference>
<feature type="transmembrane region" description="Helical" evidence="6">
    <location>
        <begin position="352"/>
        <end position="378"/>
    </location>
</feature>
<reference evidence="7 8" key="1">
    <citation type="submission" date="2020-04" db="EMBL/GenBank/DDBJ databases">
        <title>Perkinsus olseni comparative genomics.</title>
        <authorList>
            <person name="Bogema D.R."/>
        </authorList>
    </citation>
    <scope>NUCLEOTIDE SEQUENCE [LARGE SCALE GENOMIC DNA]</scope>
    <source>
        <strain evidence="7 8">ATCC PRA-207</strain>
    </source>
</reference>
<dbReference type="EMBL" id="JABANO010020668">
    <property type="protein sequence ID" value="KAF4728099.1"/>
    <property type="molecule type" value="Genomic_DNA"/>
</dbReference>
<dbReference type="InterPro" id="IPR014718">
    <property type="entry name" value="GH-type_carb-bd"/>
</dbReference>
<dbReference type="PANTHER" id="PTHR11122:SF13">
    <property type="entry name" value="GLUCOSE-6-PHOSPHATE 1-EPIMERASE"/>
    <property type="match status" value="1"/>
</dbReference>
<feature type="non-terminal residue" evidence="7">
    <location>
        <position position="1"/>
    </location>
</feature>